<evidence type="ECO:0000256" key="1">
    <source>
        <dbReference type="SAM" id="Coils"/>
    </source>
</evidence>
<evidence type="ECO:0000313" key="3">
    <source>
        <dbReference type="Proteomes" id="UP001418222"/>
    </source>
</evidence>
<keyword evidence="3" id="KW-1185">Reference proteome</keyword>
<accession>A0AAP0B7X0</accession>
<keyword evidence="1" id="KW-0175">Coiled coil</keyword>
<comment type="caution">
    <text evidence="2">The sequence shown here is derived from an EMBL/GenBank/DDBJ whole genome shotgun (WGS) entry which is preliminary data.</text>
</comment>
<proteinExistence type="predicted"/>
<feature type="coiled-coil region" evidence="1">
    <location>
        <begin position="1"/>
        <end position="35"/>
    </location>
</feature>
<dbReference type="Proteomes" id="UP001418222">
    <property type="component" value="Unassembled WGS sequence"/>
</dbReference>
<dbReference type="AlphaFoldDB" id="A0AAP0B7X0"/>
<name>A0AAP0B7X0_9ASPA</name>
<gene>
    <name evidence="2" type="ORF">KSP39_PZI016184</name>
</gene>
<organism evidence="2 3">
    <name type="scientific">Platanthera zijinensis</name>
    <dbReference type="NCBI Taxonomy" id="2320716"/>
    <lineage>
        <taxon>Eukaryota</taxon>
        <taxon>Viridiplantae</taxon>
        <taxon>Streptophyta</taxon>
        <taxon>Embryophyta</taxon>
        <taxon>Tracheophyta</taxon>
        <taxon>Spermatophyta</taxon>
        <taxon>Magnoliopsida</taxon>
        <taxon>Liliopsida</taxon>
        <taxon>Asparagales</taxon>
        <taxon>Orchidaceae</taxon>
        <taxon>Orchidoideae</taxon>
        <taxon>Orchideae</taxon>
        <taxon>Orchidinae</taxon>
        <taxon>Platanthera</taxon>
    </lineage>
</organism>
<evidence type="ECO:0000313" key="2">
    <source>
        <dbReference type="EMBL" id="KAK8931172.1"/>
    </source>
</evidence>
<dbReference type="EMBL" id="JBBWWQ010000014">
    <property type="protein sequence ID" value="KAK8931172.1"/>
    <property type="molecule type" value="Genomic_DNA"/>
</dbReference>
<reference evidence="2 3" key="1">
    <citation type="journal article" date="2022" name="Nat. Plants">
        <title>Genomes of leafy and leafless Platanthera orchids illuminate the evolution of mycoheterotrophy.</title>
        <authorList>
            <person name="Li M.H."/>
            <person name="Liu K.W."/>
            <person name="Li Z."/>
            <person name="Lu H.C."/>
            <person name="Ye Q.L."/>
            <person name="Zhang D."/>
            <person name="Wang J.Y."/>
            <person name="Li Y.F."/>
            <person name="Zhong Z.M."/>
            <person name="Liu X."/>
            <person name="Yu X."/>
            <person name="Liu D.K."/>
            <person name="Tu X.D."/>
            <person name="Liu B."/>
            <person name="Hao Y."/>
            <person name="Liao X.Y."/>
            <person name="Jiang Y.T."/>
            <person name="Sun W.H."/>
            <person name="Chen J."/>
            <person name="Chen Y.Q."/>
            <person name="Ai Y."/>
            <person name="Zhai J.W."/>
            <person name="Wu S.S."/>
            <person name="Zhou Z."/>
            <person name="Hsiao Y.Y."/>
            <person name="Wu W.L."/>
            <person name="Chen Y.Y."/>
            <person name="Lin Y.F."/>
            <person name="Hsu J.L."/>
            <person name="Li C.Y."/>
            <person name="Wang Z.W."/>
            <person name="Zhao X."/>
            <person name="Zhong W.Y."/>
            <person name="Ma X.K."/>
            <person name="Ma L."/>
            <person name="Huang J."/>
            <person name="Chen G.Z."/>
            <person name="Huang M.Z."/>
            <person name="Huang L."/>
            <person name="Peng D.H."/>
            <person name="Luo Y.B."/>
            <person name="Zou S.Q."/>
            <person name="Chen S.P."/>
            <person name="Lan S."/>
            <person name="Tsai W.C."/>
            <person name="Van de Peer Y."/>
            <person name="Liu Z.J."/>
        </authorList>
    </citation>
    <scope>NUCLEOTIDE SEQUENCE [LARGE SCALE GENOMIC DNA]</scope>
    <source>
        <strain evidence="2">Lor287</strain>
    </source>
</reference>
<protein>
    <submittedName>
        <fullName evidence="2">Uncharacterized protein</fullName>
    </submittedName>
</protein>
<sequence length="99" mass="11345">MVDFDRKLEATSSEMQDLRSKLKLAQKEVSHEIQTSINSNRGHDFQAINTETGDLDQEIQKLASISLTSCSLNISNWNITSLSPVQSLKVWRRRLNNRK</sequence>